<dbReference type="eggNOG" id="COG2759">
    <property type="taxonomic scope" value="Bacteria"/>
</dbReference>
<dbReference type="RefSeq" id="WP_014450110.1">
    <property type="nucleotide sequence ID" value="NC_017094.1"/>
</dbReference>
<dbReference type="SUPFAM" id="SSF52540">
    <property type="entry name" value="P-loop containing nucleoside triphosphate hydrolases"/>
    <property type="match status" value="1"/>
</dbReference>
<sequence length="563" mass="59621">MTLIDLESLARSLGVPSDRFHRFGPGRGKIDPRYLPSPSLGLSPDDSKVSSALYVLVTGMTPTPLGEGKTTTSIGLSMALNRLGLRTVVTIRQPSMGPVFGIKGGGAGGGRSTIEPMDVLNLHLTGDIHAVSSAHNLLASAIDNEFSHSNPLRIDPLSINYPRVVDLNDRPLRKVVIGLGGRANGIPRETEFSIAVSSEVMAILALAKDYSDLSGRLSKITVGANVDGTPVTARDLGVDGAMAALLREAFWPNLMATCEGTPAIVHGSPFANIAHGNSSVIGDWVALSGAQCVVTEAGFGADLGGEKFFDIKSPILGRGPNVAVLVATAKSLRMHGGLAETTAGKPIPEILDSPHPESVDRGCANLRRQIENIRSFGVPVVVAINSHPQDSQEEWDIIRRHAIDAGASDAVVCSHFRDGSEGALALARVVMETAKHHNGQVTPLYRREDSLEDKVTRIVTTMYGAKMASWSDRARKSLVVAKSLGAETMPVCIAKTWASLSHDPALKGDPRGYVFPVTDVRAFTGAGFVTVYAGDVQTMPGLPSRPAFRKIDLSPDGITRGMT</sequence>
<dbReference type="KEGG" id="lfc:LFE_1949"/>
<dbReference type="InterPro" id="IPR027417">
    <property type="entry name" value="P-loop_NTPase"/>
</dbReference>
<proteinExistence type="inferred from homology"/>
<dbReference type="FunFam" id="3.30.1510.10:FF:000001">
    <property type="entry name" value="Formate--tetrahydrofolate ligase"/>
    <property type="match status" value="1"/>
</dbReference>
<dbReference type="UniPathway" id="UPA00193"/>
<comment type="pathway">
    <text evidence="1 8">One-carbon metabolism; tetrahydrofolate interconversion.</text>
</comment>
<dbReference type="Gene3D" id="3.30.1510.10">
    <property type="entry name" value="Domain 2, N(10)-formyltetrahydrofolate synthetase"/>
    <property type="match status" value="1"/>
</dbReference>
<dbReference type="HAMAP" id="MF_01543">
    <property type="entry name" value="FTHFS"/>
    <property type="match status" value="1"/>
</dbReference>
<dbReference type="EC" id="6.3.4.3" evidence="8"/>
<evidence type="ECO:0000256" key="1">
    <source>
        <dbReference type="ARBA" id="ARBA00004777"/>
    </source>
</evidence>
<keyword evidence="5 8" id="KW-0067">ATP-binding</keyword>
<dbReference type="Proteomes" id="UP000007382">
    <property type="component" value="Chromosome"/>
</dbReference>
<dbReference type="EMBL" id="AP012342">
    <property type="protein sequence ID" value="BAM07626.1"/>
    <property type="molecule type" value="Genomic_DNA"/>
</dbReference>
<dbReference type="HOGENOM" id="CLU_003601_3_3_0"/>
<dbReference type="AlphaFoldDB" id="I0IQS7"/>
<feature type="binding site" evidence="8">
    <location>
        <begin position="63"/>
        <end position="70"/>
    </location>
    <ligand>
        <name>ATP</name>
        <dbReference type="ChEBI" id="CHEBI:30616"/>
    </ligand>
</feature>
<keyword evidence="2 8" id="KW-0554">One-carbon metabolism</keyword>
<comment type="catalytic activity">
    <reaction evidence="6 8">
        <text>(6S)-5,6,7,8-tetrahydrofolate + formate + ATP = (6R)-10-formyltetrahydrofolate + ADP + phosphate</text>
        <dbReference type="Rhea" id="RHEA:20221"/>
        <dbReference type="ChEBI" id="CHEBI:15740"/>
        <dbReference type="ChEBI" id="CHEBI:30616"/>
        <dbReference type="ChEBI" id="CHEBI:43474"/>
        <dbReference type="ChEBI" id="CHEBI:57453"/>
        <dbReference type="ChEBI" id="CHEBI:195366"/>
        <dbReference type="ChEBI" id="CHEBI:456216"/>
        <dbReference type="EC" id="6.3.4.3"/>
    </reaction>
</comment>
<name>I0IQS7_LEPFC</name>
<accession>I0IQS7</accession>
<evidence type="ECO:0000313" key="10">
    <source>
        <dbReference type="Proteomes" id="UP000007382"/>
    </source>
</evidence>
<dbReference type="InterPro" id="IPR000559">
    <property type="entry name" value="Formate_THF_ligase"/>
</dbReference>
<evidence type="ECO:0000256" key="8">
    <source>
        <dbReference type="HAMAP-Rule" id="MF_01543"/>
    </source>
</evidence>
<evidence type="ECO:0000256" key="3">
    <source>
        <dbReference type="ARBA" id="ARBA00022598"/>
    </source>
</evidence>
<keyword evidence="4 8" id="KW-0547">Nucleotide-binding</keyword>
<organism evidence="9 10">
    <name type="scientific">Leptospirillum ferrooxidans (strain C2-3)</name>
    <dbReference type="NCBI Taxonomy" id="1162668"/>
    <lineage>
        <taxon>Bacteria</taxon>
        <taxon>Pseudomonadati</taxon>
        <taxon>Nitrospirota</taxon>
        <taxon>Nitrospiria</taxon>
        <taxon>Nitrospirales</taxon>
        <taxon>Nitrospiraceae</taxon>
        <taxon>Leptospirillum</taxon>
    </lineage>
</organism>
<dbReference type="Gene3D" id="3.40.50.300">
    <property type="entry name" value="P-loop containing nucleotide triphosphate hydrolases"/>
    <property type="match status" value="1"/>
</dbReference>
<comment type="similarity">
    <text evidence="7 8">Belongs to the formate--tetrahydrofolate ligase family.</text>
</comment>
<gene>
    <name evidence="8" type="primary">fhs</name>
    <name evidence="9" type="ordered locus">LFE_1949</name>
</gene>
<evidence type="ECO:0000256" key="2">
    <source>
        <dbReference type="ARBA" id="ARBA00022563"/>
    </source>
</evidence>
<dbReference type="Pfam" id="PF01268">
    <property type="entry name" value="FTHFS"/>
    <property type="match status" value="1"/>
</dbReference>
<evidence type="ECO:0000256" key="5">
    <source>
        <dbReference type="ARBA" id="ARBA00022840"/>
    </source>
</evidence>
<evidence type="ECO:0000256" key="6">
    <source>
        <dbReference type="ARBA" id="ARBA00049033"/>
    </source>
</evidence>
<dbReference type="GO" id="GO:0004329">
    <property type="term" value="F:formate-tetrahydrofolate ligase activity"/>
    <property type="evidence" value="ECO:0007669"/>
    <property type="project" value="UniProtKB-UniRule"/>
</dbReference>
<dbReference type="InterPro" id="IPR020628">
    <property type="entry name" value="Formate_THF_ligase_CS"/>
</dbReference>
<evidence type="ECO:0000313" key="9">
    <source>
        <dbReference type="EMBL" id="BAM07626.1"/>
    </source>
</evidence>
<keyword evidence="10" id="KW-1185">Reference proteome</keyword>
<evidence type="ECO:0000256" key="7">
    <source>
        <dbReference type="ARBA" id="ARBA00061363"/>
    </source>
</evidence>
<reference evidence="9 10" key="1">
    <citation type="journal article" date="2012" name="J. Bacteriol.">
        <title>Complete Genome Sequence of Leptospirillum ferrooxidans Strain C2-3, Isolated from a Fresh Volcanic Ash Deposit on the Island of Miyake, Japan.</title>
        <authorList>
            <person name="Fujimura R."/>
            <person name="Sato Y."/>
            <person name="Nishizawa T."/>
            <person name="Oshima K."/>
            <person name="Kim S.-W."/>
            <person name="Hattori M."/>
            <person name="Kamijo T."/>
            <person name="Ohta H."/>
        </authorList>
    </citation>
    <scope>NUCLEOTIDE SEQUENCE [LARGE SCALE GENOMIC DNA]</scope>
    <source>
        <strain evidence="9 10">C2-3</strain>
    </source>
</reference>
<dbReference type="PATRIC" id="fig|1162668.3.peg.2313"/>
<dbReference type="GO" id="GO:0035999">
    <property type="term" value="P:tetrahydrofolate interconversion"/>
    <property type="evidence" value="ECO:0007669"/>
    <property type="project" value="UniProtKB-UniRule"/>
</dbReference>
<evidence type="ECO:0000256" key="4">
    <source>
        <dbReference type="ARBA" id="ARBA00022741"/>
    </source>
</evidence>
<dbReference type="STRING" id="1162668.LFE_1949"/>
<dbReference type="GO" id="GO:0005524">
    <property type="term" value="F:ATP binding"/>
    <property type="evidence" value="ECO:0007669"/>
    <property type="project" value="UniProtKB-UniRule"/>
</dbReference>
<keyword evidence="3 8" id="KW-0436">Ligase</keyword>
<protein>
    <recommendedName>
        <fullName evidence="8">Formate--tetrahydrofolate ligase</fullName>
        <ecNumber evidence="8">6.3.4.3</ecNumber>
    </recommendedName>
    <alternativeName>
        <fullName evidence="8">Formyltetrahydrofolate synthetase</fullName>
        <shortName evidence="8">FHS</shortName>
        <shortName evidence="8">FTHFS</shortName>
    </alternativeName>
</protein>
<reference evidence="10" key="2">
    <citation type="submission" date="2012-03" db="EMBL/GenBank/DDBJ databases">
        <title>The complete genome sequence of the pioneer microbe on fresh volcanic deposit, Leptospirillum ferrooxidans strain C2-3.</title>
        <authorList>
            <person name="Fujimura R."/>
            <person name="Sato Y."/>
            <person name="Nishizawa T."/>
            <person name="Nanba K."/>
            <person name="Oshima K."/>
            <person name="Hattori M."/>
            <person name="Kamijo T."/>
            <person name="Ohta H."/>
        </authorList>
    </citation>
    <scope>NUCLEOTIDE SEQUENCE [LARGE SCALE GENOMIC DNA]</scope>
    <source>
        <strain evidence="10">C2-3</strain>
    </source>
</reference>
<dbReference type="Gene3D" id="3.10.410.10">
    <property type="entry name" value="Formyltetrahydrofolate synthetase, domain 3"/>
    <property type="match status" value="1"/>
</dbReference>
<dbReference type="PROSITE" id="PS00721">
    <property type="entry name" value="FTHFS_1"/>
    <property type="match status" value="1"/>
</dbReference>